<proteinExistence type="predicted"/>
<protein>
    <recommendedName>
        <fullName evidence="1">Xylose isomerase-like TIM barrel domain-containing protein</fullName>
    </recommendedName>
</protein>
<dbReference type="AlphaFoldDB" id="A0A1E5T0U7"/>
<organism evidence="2 3">
    <name type="scientific">Roseivirga misakiensis</name>
    <dbReference type="NCBI Taxonomy" id="1563681"/>
    <lineage>
        <taxon>Bacteria</taxon>
        <taxon>Pseudomonadati</taxon>
        <taxon>Bacteroidota</taxon>
        <taxon>Cytophagia</taxon>
        <taxon>Cytophagales</taxon>
        <taxon>Roseivirgaceae</taxon>
        <taxon>Roseivirga</taxon>
    </lineage>
</organism>
<feature type="domain" description="Xylose isomerase-like TIM barrel" evidence="1">
    <location>
        <begin position="56"/>
        <end position="292"/>
    </location>
</feature>
<dbReference type="Pfam" id="PF01261">
    <property type="entry name" value="AP_endonuc_2"/>
    <property type="match status" value="1"/>
</dbReference>
<accession>A0A1E5T0U7</accession>
<dbReference type="InterPro" id="IPR050312">
    <property type="entry name" value="IolE/XylAMocC-like"/>
</dbReference>
<dbReference type="RefSeq" id="WP_069836504.1">
    <property type="nucleotide sequence ID" value="NZ_MDGQ01000005.1"/>
</dbReference>
<sequence>MKRRDFIGKTSLATAGLMTAPSLVSKALEDDIVKVFGFQAYTVRDVIYDDMAGTLKTLRKAGFSYMELFDFQEGKLLGKPIAEAKKIIEKSKIKVKSIHVPTGAAKGQNVSGTMRVDFQRAIDDAAELGAEYLVCPYLTADERKTIDQYKELAELLQKCGEMCQKSGLGFAYHNHEFEFEKLQGQIPYDIILETDPYYVKLELDMYWVRYSGLDPINLIRENAGRIPMWHVKDLALDDAKSMTEVGNGIIDWPQLFRYRAESGMRYFYIEQDRNFASNSVDSLRTSIKHLKKMRF</sequence>
<dbReference type="OrthoDB" id="9798407at2"/>
<dbReference type="InterPro" id="IPR013022">
    <property type="entry name" value="Xyl_isomerase-like_TIM-brl"/>
</dbReference>
<evidence type="ECO:0000259" key="1">
    <source>
        <dbReference type="Pfam" id="PF01261"/>
    </source>
</evidence>
<gene>
    <name evidence="2" type="ORF">BFP71_16375</name>
</gene>
<dbReference type="STRING" id="1563681.BFP71_16375"/>
<dbReference type="InterPro" id="IPR036237">
    <property type="entry name" value="Xyl_isomerase-like_sf"/>
</dbReference>
<evidence type="ECO:0000313" key="2">
    <source>
        <dbReference type="EMBL" id="OEK05000.1"/>
    </source>
</evidence>
<reference evidence="2 3" key="1">
    <citation type="submission" date="2016-08" db="EMBL/GenBank/DDBJ databases">
        <title>Draft genome of Fabibacter sp. strain SK-8.</title>
        <authorList>
            <person name="Wong S.-K."/>
            <person name="Hamasaki K."/>
            <person name="Yoshizawa S."/>
        </authorList>
    </citation>
    <scope>NUCLEOTIDE SEQUENCE [LARGE SCALE GENOMIC DNA]</scope>
    <source>
        <strain evidence="2 3">SK-8</strain>
    </source>
</reference>
<dbReference type="SUPFAM" id="SSF51658">
    <property type="entry name" value="Xylose isomerase-like"/>
    <property type="match status" value="1"/>
</dbReference>
<dbReference type="EMBL" id="MDGQ01000005">
    <property type="protein sequence ID" value="OEK05000.1"/>
    <property type="molecule type" value="Genomic_DNA"/>
</dbReference>
<dbReference type="PANTHER" id="PTHR12110">
    <property type="entry name" value="HYDROXYPYRUVATE ISOMERASE"/>
    <property type="match status" value="1"/>
</dbReference>
<keyword evidence="3" id="KW-1185">Reference proteome</keyword>
<dbReference type="PANTHER" id="PTHR12110:SF41">
    <property type="entry name" value="INOSOSE DEHYDRATASE"/>
    <property type="match status" value="1"/>
</dbReference>
<evidence type="ECO:0000313" key="3">
    <source>
        <dbReference type="Proteomes" id="UP000095552"/>
    </source>
</evidence>
<name>A0A1E5T0U7_9BACT</name>
<dbReference type="Proteomes" id="UP000095552">
    <property type="component" value="Unassembled WGS sequence"/>
</dbReference>
<dbReference type="Gene3D" id="3.20.20.150">
    <property type="entry name" value="Divalent-metal-dependent TIM barrel enzymes"/>
    <property type="match status" value="1"/>
</dbReference>
<comment type="caution">
    <text evidence="2">The sequence shown here is derived from an EMBL/GenBank/DDBJ whole genome shotgun (WGS) entry which is preliminary data.</text>
</comment>